<evidence type="ECO:0000313" key="5">
    <source>
        <dbReference type="Proteomes" id="UP001213979"/>
    </source>
</evidence>
<dbReference type="NCBIfam" id="TIGR02877">
    <property type="entry name" value="spore_yhbH"/>
    <property type="match status" value="1"/>
</dbReference>
<keyword evidence="5" id="KW-1185">Reference proteome</keyword>
<gene>
    <name evidence="4" type="primary">yhbH</name>
    <name evidence="4" type="ORF">P9850_17220</name>
    <name evidence="3" type="ORF">PNH38_10250</name>
</gene>
<dbReference type="AlphaFoldDB" id="A0ABD5IYX3"/>
<comment type="caution">
    <text evidence="4">The sequence shown here is derived from an EMBL/GenBank/DDBJ whole genome shotgun (WGS) entry which is preliminary data.</text>
</comment>
<feature type="compositionally biased region" description="Gly residues" evidence="2">
    <location>
        <begin position="96"/>
        <end position="110"/>
    </location>
</feature>
<dbReference type="HAMAP" id="MF_01232">
    <property type="entry name" value="UPF0229"/>
    <property type="match status" value="1"/>
</dbReference>
<dbReference type="Proteomes" id="UP001213979">
    <property type="component" value="Unassembled WGS sequence"/>
</dbReference>
<comment type="similarity">
    <text evidence="1">Belongs to the UPF0229 family.</text>
</comment>
<sequence>MSGNFIVSKEDWSLHRKGHDDQKRHQEKVKEAIKNNLADLITEESIIMSNGRDVIKIPIRSLDEYKIRYNYDKNKHVGQGDGDSQVGDVVARDGSGEGQKGPGKGQGAGDQAGDDYYEAEVSLLELQEALFSQLELPDLKRKEADQNTVQHIEFNDIRRTGLMGNIDKKRTMMSAFKRNAMSGNPSFYPIYPEDLKFKTWNEVVKPDSKAVVLAMMDTSGSMGLWEKYMARSFFFWMTRFLRTKYETVEIAFIAHHTEAKVVTEEEFFTKGESGGTICSSAYRKALELVETKYSPSRYNIYPFHFSDGDNLTSDNARCVKLVNELMKVSNMFGYGEVNQYNRHSTLMSAYKNIKDEKFRYYILKQKSDVFHAMTTFFRKEENKTLV</sequence>
<feature type="region of interest" description="Disordered" evidence="2">
    <location>
        <begin position="76"/>
        <end position="112"/>
    </location>
</feature>
<dbReference type="Proteomes" id="UP001339962">
    <property type="component" value="Unassembled WGS sequence"/>
</dbReference>
<dbReference type="SUPFAM" id="SSF53300">
    <property type="entry name" value="vWA-like"/>
    <property type="match status" value="1"/>
</dbReference>
<dbReference type="RefSeq" id="WP_044745213.1">
    <property type="nucleotide sequence ID" value="NZ_JACIDF010000004.1"/>
</dbReference>
<reference evidence="4 6" key="2">
    <citation type="submission" date="2023-03" db="EMBL/GenBank/DDBJ databases">
        <title>Bacillus Genome Sequencing.</title>
        <authorList>
            <person name="Dunlap C."/>
        </authorList>
    </citation>
    <scope>NUCLEOTIDE SEQUENCE [LARGE SCALE GENOMIC DNA]</scope>
    <source>
        <strain evidence="4 6">NRS-38</strain>
    </source>
</reference>
<accession>A0ABD5IYX3</accession>
<dbReference type="PANTHER" id="PTHR30510">
    <property type="entry name" value="UPF0229 PROTEIN YEAH"/>
    <property type="match status" value="1"/>
</dbReference>
<dbReference type="Pfam" id="PF04285">
    <property type="entry name" value="DUF444"/>
    <property type="match status" value="2"/>
</dbReference>
<evidence type="ECO:0000313" key="3">
    <source>
        <dbReference type="EMBL" id="MDE8564272.1"/>
    </source>
</evidence>
<dbReference type="InterPro" id="IPR006698">
    <property type="entry name" value="UPF0229"/>
</dbReference>
<dbReference type="EMBL" id="JAQOTG010000008">
    <property type="protein sequence ID" value="MDE8564272.1"/>
    <property type="molecule type" value="Genomic_DNA"/>
</dbReference>
<dbReference type="PANTHER" id="PTHR30510:SF2">
    <property type="entry name" value="UPF0229 PROTEIN YEAH"/>
    <property type="match status" value="1"/>
</dbReference>
<protein>
    <recommendedName>
        <fullName evidence="1">UPF0229 protein P9850_17220</fullName>
    </recommendedName>
</protein>
<proteinExistence type="inferred from homology"/>
<dbReference type="InterPro" id="IPR036465">
    <property type="entry name" value="vWFA_dom_sf"/>
</dbReference>
<organism evidence="4 6">
    <name type="scientific">Anoxybacteroides rupiense</name>
    <dbReference type="NCBI Taxonomy" id="311460"/>
    <lineage>
        <taxon>Bacteria</taxon>
        <taxon>Bacillati</taxon>
        <taxon>Bacillota</taxon>
        <taxon>Bacilli</taxon>
        <taxon>Bacillales</taxon>
        <taxon>Anoxybacillaceae</taxon>
        <taxon>Anoxybacteroides</taxon>
    </lineage>
</organism>
<evidence type="ECO:0000313" key="4">
    <source>
        <dbReference type="EMBL" id="MED5053534.1"/>
    </source>
</evidence>
<dbReference type="InterPro" id="IPR014230">
    <property type="entry name" value="Spore_YhbH"/>
</dbReference>
<evidence type="ECO:0000313" key="6">
    <source>
        <dbReference type="Proteomes" id="UP001339962"/>
    </source>
</evidence>
<name>A0ABD5IYX3_9BACL</name>
<evidence type="ECO:0000256" key="2">
    <source>
        <dbReference type="SAM" id="MobiDB-lite"/>
    </source>
</evidence>
<reference evidence="3 5" key="1">
    <citation type="submission" date="2023-01" db="EMBL/GenBank/DDBJ databases">
        <title>Genome-based reclassification of Anoxybacillus geothermalis as a later heterotypic synonym of Anoxybacillus rupiensis.</title>
        <authorList>
            <person name="Inan Bektas K."/>
            <person name="Canakci S."/>
            <person name="Belduz A.A."/>
            <person name="Guler H.H."/>
        </authorList>
    </citation>
    <scope>NUCLEOTIDE SEQUENCE [LARGE SCALE GENOMIC DNA]</scope>
    <source>
        <strain evidence="3 5">DSM 17127</strain>
    </source>
</reference>
<dbReference type="EMBL" id="JARTLI010000048">
    <property type="protein sequence ID" value="MED5053534.1"/>
    <property type="molecule type" value="Genomic_DNA"/>
</dbReference>
<evidence type="ECO:0000256" key="1">
    <source>
        <dbReference type="HAMAP-Rule" id="MF_01232"/>
    </source>
</evidence>